<keyword evidence="25" id="KW-1185">Reference proteome</keyword>
<feature type="domain" description="EGF-like" evidence="21">
    <location>
        <begin position="1667"/>
        <end position="1706"/>
    </location>
</feature>
<feature type="domain" description="EGF-like" evidence="21">
    <location>
        <begin position="1254"/>
        <end position="1294"/>
    </location>
</feature>
<evidence type="ECO:0000256" key="7">
    <source>
        <dbReference type="ARBA" id="ARBA00022729"/>
    </source>
</evidence>
<dbReference type="PROSITE" id="PS50024">
    <property type="entry name" value="SEA"/>
    <property type="match status" value="1"/>
</dbReference>
<dbReference type="FunFam" id="2.10.25.10:FF:000009">
    <property type="entry name" value="Low-density lipoprotein receptor isoform 1"/>
    <property type="match status" value="1"/>
</dbReference>
<feature type="domain" description="EGF-like" evidence="21">
    <location>
        <begin position="1751"/>
        <end position="1790"/>
    </location>
</feature>
<dbReference type="CDD" id="cd00054">
    <property type="entry name" value="EGF_CA"/>
    <property type="match status" value="8"/>
</dbReference>
<evidence type="ECO:0000259" key="20">
    <source>
        <dbReference type="PROSITE" id="PS50024"/>
    </source>
</evidence>
<evidence type="ECO:0000256" key="3">
    <source>
        <dbReference type="ARBA" id="ARBA00012723"/>
    </source>
</evidence>
<keyword evidence="13" id="KW-0325">Glycoprotein</keyword>
<dbReference type="InterPro" id="IPR049883">
    <property type="entry name" value="NOTCH1_EGF-like"/>
</dbReference>
<dbReference type="SMART" id="SM00179">
    <property type="entry name" value="EGF_CA"/>
    <property type="match status" value="14"/>
</dbReference>
<keyword evidence="11 18" id="KW-1015">Disulfide bond</keyword>
<dbReference type="EC" id="5.3.4.1" evidence="3"/>
<dbReference type="PROSITE" id="PS01187">
    <property type="entry name" value="EGF_CA"/>
    <property type="match status" value="5"/>
</dbReference>
<dbReference type="InterPro" id="IPR001190">
    <property type="entry name" value="SRCR"/>
</dbReference>
<dbReference type="PROSITE" id="PS50287">
    <property type="entry name" value="SRCR_2"/>
    <property type="match status" value="1"/>
</dbReference>
<protein>
    <recommendedName>
        <fullName evidence="3">protein disulfide-isomerase</fullName>
        <ecNumber evidence="3">5.3.4.1</ecNumber>
    </recommendedName>
    <alternativeName>
        <fullName evidence="17">Cysteine-rich with EGF-like domain protein 1</fullName>
    </alternativeName>
</protein>
<dbReference type="Pfam" id="PF07645">
    <property type="entry name" value="EGF_CA"/>
    <property type="match status" value="10"/>
</dbReference>
<dbReference type="PROSITE" id="PS00022">
    <property type="entry name" value="EGF_1"/>
    <property type="match status" value="2"/>
</dbReference>
<dbReference type="FunFam" id="2.10.25.10:FF:000240">
    <property type="entry name" value="Vitamin K-dependent protein S"/>
    <property type="match status" value="2"/>
</dbReference>
<dbReference type="SUPFAM" id="SSF57184">
    <property type="entry name" value="Growth factor receptor domain"/>
    <property type="match status" value="6"/>
</dbReference>
<comment type="caution">
    <text evidence="19">Lacks conserved residue(s) required for the propagation of feature annotation.</text>
</comment>
<evidence type="ECO:0000256" key="17">
    <source>
        <dbReference type="ARBA" id="ARBA00049822"/>
    </source>
</evidence>
<dbReference type="Pfam" id="PF12662">
    <property type="entry name" value="cEGF"/>
    <property type="match status" value="1"/>
</dbReference>
<dbReference type="SUPFAM" id="SSF82671">
    <property type="entry name" value="SEA domain"/>
    <property type="match status" value="1"/>
</dbReference>
<feature type="disulfide bond" evidence="18">
    <location>
        <begin position="939"/>
        <end position="948"/>
    </location>
</feature>
<feature type="domain" description="SRCR" evidence="22">
    <location>
        <begin position="1032"/>
        <end position="1167"/>
    </location>
</feature>
<proteinExistence type="predicted"/>
<evidence type="ECO:0000256" key="4">
    <source>
        <dbReference type="ARBA" id="ARBA00022536"/>
    </source>
</evidence>
<dbReference type="Pfam" id="PF01390">
    <property type="entry name" value="SEA"/>
    <property type="match status" value="1"/>
</dbReference>
<feature type="domain" description="SEA" evidence="20">
    <location>
        <begin position="73"/>
        <end position="188"/>
    </location>
</feature>
<keyword evidence="10" id="KW-0472">Membrane</keyword>
<dbReference type="Gene3D" id="3.30.70.960">
    <property type="entry name" value="SEA domain"/>
    <property type="match status" value="1"/>
</dbReference>
<evidence type="ECO:0000259" key="22">
    <source>
        <dbReference type="PROSITE" id="PS50287"/>
    </source>
</evidence>
<feature type="domain" description="EGF-like" evidence="21">
    <location>
        <begin position="1211"/>
        <end position="1250"/>
    </location>
</feature>
<dbReference type="InterPro" id="IPR050751">
    <property type="entry name" value="ECM_structural_protein"/>
</dbReference>
<keyword evidence="8" id="KW-0677">Repeat</keyword>
<evidence type="ECO:0000259" key="23">
    <source>
        <dbReference type="PROSITE" id="PS51233"/>
    </source>
</evidence>
<feature type="domain" description="EGF-like" evidence="21">
    <location>
        <begin position="1614"/>
        <end position="1656"/>
    </location>
</feature>
<dbReference type="Pfam" id="PF06119">
    <property type="entry name" value="NIDO"/>
    <property type="match status" value="1"/>
</dbReference>
<evidence type="ECO:0000256" key="1">
    <source>
        <dbReference type="ARBA" id="ARBA00001182"/>
    </source>
</evidence>
<dbReference type="InterPro" id="IPR001881">
    <property type="entry name" value="EGF-like_Ca-bd_dom"/>
</dbReference>
<sequence length="1820" mass="198850">MTHCHNTQWKQFTARDRGERCTALFASQSTGLSLTHVETVSSIFTKSSPHFLTKLDRKADGTQTDTMVVKMTKEIPDSKKLYLTTVLNYTYETDLGNQTSTAFQELQNMSQKAFSDQFSGVAGYKTLRVSEFRDVDGKTMVVYSIFFTGDVAQNTTIINAVAEAVLQMEDNKKILIGATAYGLEGFTGIFQTLADTTTGNDAVDWCSSTSLYQCDDDRECKDEGLRYTCPCRPAFVDVQNECVRVNEYQYDLYAYGMSGDKKMPKGDDDTRKISIPTGFPVGINGLVTFGNRDSGLSLELKKNRMMVSPYNSDIITLGTQGEVWYKLYTDVATDSSVFEKASREMTEFLQQEYKASLVMVVTWENVSHIQSRNRDVVFVYDGTTSYALMYYKTGTLRWAYRKSSKLTIGVSKGKKGDVKKSFYSNTVEAFTELDRIKGNTGRRGMWLYSVGEKYSVDKACEDWYQENLPFREEILRMSWTVAQCPCSWFGVYQMLEPSLDLTQLSGGCELNTGNKIAIRMICAVSRRLSQANTAGCTMNYALLEVVASPGGSFLEYSFNGWGEYSLVILPSSDFVLQGRTDKGETDNGTRIDATIFTAFAARENNSKIYVELEPQNKTTMIIYAARSNDEYIDYSLQFQENADFLIEEEEFTLKRENSSLIVDFAVSEISLTISVGVKLLDIGVDMPTEHRNQTSGLFGNFNGDPNDDFILPNGTVLSPNITERQIFEEFGSLWAVRDDESVFRYNSRKGPADFRHANFTPIFVDEFSDENRTEAVTVCGGADRLACIYDFLATGSQTVANATRQSKDTADETDATLKNTVPELNATDIVTVNVSETVRINLLGTDEDADDTVGYYSAEDASGSFQLDNVTGIVNYTATKNSQNDKLGFYVADSKNAVSPVKVIAIRLCTGCNNQGYCHPTESRSTNNSQTFQVAVCVCDPGWTGEDCELDIDGCAETPCIPGQNCTDLLPDQEAALGRGYNCTDCPAGFEVPENGSKCSDIDECSVSPSETCPDICNNTEGSYECSCSDGYRLGDDGKSCIDINECFEKSAGCQQICVNFDGGFNCSCEEGYTLVESNGTCTQNASTQAICETLNCIQGCKLNTTDHPKCFCYEGFDQNTTDNTLCDDVDECTLGICNQKCDNSVGSFACSCYIGFQLEADGVTCVTCPDLTYGENCNQRCECNGRSTECDSVTGCVCEAGWTGTNCEEDQDECEIDPNTCGSAFESCLNTNGSYRCNCLDGYSRNSSGVCADINECEVNVTSCGDLEDCTNTPGSFFCDCKAGYQSGGTGCTDENECENGVAACEQICVNVVGSFNCECNAGFVLDADRSSCKKAEDVCAESNLNCDYECTLDDSDNPVCFCQTGFKLATDQATCLDINECATNNGGCSDVCINSDGGFQCSCPPFGKRLVDKKDCVDINECDSTPSPCSQRCENFAGSFRCLCNSGFTLNTTAKQCNDIDECALDGTNRCTQKCTNTIGSYRCSCDPGFYLEADGFTCTARTDCATNNTCPTSNGGCSVQAEVPDYCNTTKDLCDQTCNKTDDAPYFECSCEIGYELSSDGRTCIECQEGKYGDNCADTCNCRTQNTQFCNKTNAVCECKSGWNDTDCSQDINECADAALYSCVADSQCVNTNGSYICVCKDGFFKASDGNCTECPDNTFGTNYLDECLDSDANDCPQLCNNTVGNFTCSCAPGYSGDGRNCTECPDGKFGNNCTGVCDCHPDHATCDKSNGTCHCKDGFKGDRCDQDVNECTEVSPPPCGNNSDCTNKIGTFECSCKPGYQDLVSNGKNCVGKVKKKGKKGHLSVSIDFFVGLTDY</sequence>
<dbReference type="InterPro" id="IPR000152">
    <property type="entry name" value="EGF-type_Asp/Asn_hydroxyl_site"/>
</dbReference>
<dbReference type="InterPro" id="IPR026823">
    <property type="entry name" value="cEGF"/>
</dbReference>
<evidence type="ECO:0000256" key="19">
    <source>
        <dbReference type="PROSITE-ProRule" id="PRU00196"/>
    </source>
</evidence>
<dbReference type="FunFam" id="2.10.25.10:FF:000038">
    <property type="entry name" value="Fibrillin 2"/>
    <property type="match status" value="1"/>
</dbReference>
<evidence type="ECO:0000256" key="5">
    <source>
        <dbReference type="ARBA" id="ARBA00022583"/>
    </source>
</evidence>
<feature type="domain" description="VWFD" evidence="23">
    <location>
        <begin position="534"/>
        <end position="742"/>
    </location>
</feature>
<feature type="domain" description="EGF-like" evidence="21">
    <location>
        <begin position="1420"/>
        <end position="1460"/>
    </location>
</feature>
<dbReference type="GO" id="GO:0006897">
    <property type="term" value="P:endocytosis"/>
    <property type="evidence" value="ECO:0007669"/>
    <property type="project" value="UniProtKB-KW"/>
</dbReference>
<evidence type="ECO:0000256" key="2">
    <source>
        <dbReference type="ARBA" id="ARBA00004479"/>
    </source>
</evidence>
<feature type="domain" description="EGF-like" evidence="21">
    <location>
        <begin position="1461"/>
        <end position="1502"/>
    </location>
</feature>
<dbReference type="InterPro" id="IPR000082">
    <property type="entry name" value="SEA_dom"/>
</dbReference>
<name>A0ABD0K5K2_9CAEN</name>
<evidence type="ECO:0000313" key="25">
    <source>
        <dbReference type="Proteomes" id="UP001519460"/>
    </source>
</evidence>
<comment type="catalytic activity">
    <reaction evidence="1">
        <text>Catalyzes the rearrangement of -S-S- bonds in proteins.</text>
        <dbReference type="EC" id="5.3.4.1"/>
    </reaction>
</comment>
<dbReference type="GO" id="GO:0016020">
    <property type="term" value="C:membrane"/>
    <property type="evidence" value="ECO:0007669"/>
    <property type="project" value="UniProtKB-SubCell"/>
</dbReference>
<dbReference type="SUPFAM" id="SSF57196">
    <property type="entry name" value="EGF/Laminin"/>
    <property type="match status" value="1"/>
</dbReference>
<keyword evidence="12" id="KW-0675">Receptor</keyword>
<evidence type="ECO:0000256" key="8">
    <source>
        <dbReference type="ARBA" id="ARBA00022737"/>
    </source>
</evidence>
<dbReference type="PROSITE" id="PS51233">
    <property type="entry name" value="VWFD"/>
    <property type="match status" value="1"/>
</dbReference>
<keyword evidence="14" id="KW-0413">Isomerase</keyword>
<evidence type="ECO:0000256" key="11">
    <source>
        <dbReference type="ARBA" id="ARBA00023157"/>
    </source>
</evidence>
<dbReference type="FunFam" id="2.10.25.10:FF:000119">
    <property type="entry name" value="vitamin K-dependent protein S"/>
    <property type="match status" value="1"/>
</dbReference>
<dbReference type="Gene3D" id="2.10.25.10">
    <property type="entry name" value="Laminin"/>
    <property type="match status" value="16"/>
</dbReference>
<comment type="caution">
    <text evidence="24">The sequence shown here is derived from an EMBL/GenBank/DDBJ whole genome shotgun (WGS) entry which is preliminary data.</text>
</comment>
<keyword evidence="5" id="KW-0254">Endocytosis</keyword>
<dbReference type="SMART" id="SM00539">
    <property type="entry name" value="NIDO"/>
    <property type="match status" value="1"/>
</dbReference>
<organism evidence="24 25">
    <name type="scientific">Batillaria attramentaria</name>
    <dbReference type="NCBI Taxonomy" id="370345"/>
    <lineage>
        <taxon>Eukaryota</taxon>
        <taxon>Metazoa</taxon>
        <taxon>Spiralia</taxon>
        <taxon>Lophotrochozoa</taxon>
        <taxon>Mollusca</taxon>
        <taxon>Gastropoda</taxon>
        <taxon>Caenogastropoda</taxon>
        <taxon>Sorbeoconcha</taxon>
        <taxon>Cerithioidea</taxon>
        <taxon>Batillariidae</taxon>
        <taxon>Batillaria</taxon>
    </lineage>
</organism>
<dbReference type="InterPro" id="IPR036364">
    <property type="entry name" value="SEA_dom_sf"/>
</dbReference>
<evidence type="ECO:0000256" key="12">
    <source>
        <dbReference type="ARBA" id="ARBA00023170"/>
    </source>
</evidence>
<dbReference type="InterPro" id="IPR001846">
    <property type="entry name" value="VWF_type-D"/>
</dbReference>
<evidence type="ECO:0000256" key="10">
    <source>
        <dbReference type="ARBA" id="ARBA00023136"/>
    </source>
</evidence>
<dbReference type="GO" id="GO:0003756">
    <property type="term" value="F:protein disulfide isomerase activity"/>
    <property type="evidence" value="ECO:0007669"/>
    <property type="project" value="UniProtKB-EC"/>
</dbReference>
<evidence type="ECO:0000313" key="24">
    <source>
        <dbReference type="EMBL" id="KAK7482373.1"/>
    </source>
</evidence>
<evidence type="ECO:0000256" key="13">
    <source>
        <dbReference type="ARBA" id="ARBA00023180"/>
    </source>
</evidence>
<dbReference type="InterPro" id="IPR009030">
    <property type="entry name" value="Growth_fac_rcpt_cys_sf"/>
</dbReference>
<dbReference type="SMART" id="SM00181">
    <property type="entry name" value="EGF"/>
    <property type="match status" value="21"/>
</dbReference>
<evidence type="ECO:0000256" key="15">
    <source>
        <dbReference type="ARBA" id="ARBA00023284"/>
    </source>
</evidence>
<evidence type="ECO:0000256" key="6">
    <source>
        <dbReference type="ARBA" id="ARBA00022692"/>
    </source>
</evidence>
<keyword evidence="9" id="KW-1133">Transmembrane helix</keyword>
<accession>A0ABD0K5K2</accession>
<evidence type="ECO:0000256" key="18">
    <source>
        <dbReference type="PROSITE-ProRule" id="PRU00076"/>
    </source>
</evidence>
<dbReference type="InterPro" id="IPR002049">
    <property type="entry name" value="LE_dom"/>
</dbReference>
<reference evidence="24 25" key="1">
    <citation type="journal article" date="2023" name="Sci. Data">
        <title>Genome assembly of the Korean intertidal mud-creeper Batillaria attramentaria.</title>
        <authorList>
            <person name="Patra A.K."/>
            <person name="Ho P.T."/>
            <person name="Jun S."/>
            <person name="Lee S.J."/>
            <person name="Kim Y."/>
            <person name="Won Y.J."/>
        </authorList>
    </citation>
    <scope>NUCLEOTIDE SEQUENCE [LARGE SCALE GENOMIC DNA]</scope>
    <source>
        <strain evidence="24">Wonlab-2016</strain>
    </source>
</reference>
<dbReference type="CDD" id="cd00055">
    <property type="entry name" value="EGF_Lam"/>
    <property type="match status" value="1"/>
</dbReference>
<dbReference type="InterPro" id="IPR018097">
    <property type="entry name" value="EGF_Ca-bd_CS"/>
</dbReference>
<dbReference type="PROSITE" id="PS50026">
    <property type="entry name" value="EGF_3"/>
    <property type="match status" value="8"/>
</dbReference>
<gene>
    <name evidence="24" type="ORF">BaRGS_00026392</name>
</gene>
<comment type="function">
    <text evidence="16">Protein disulfide isomerase. Promotes the localization of acetylcholine receptors (AChRs) to the plasma membrane.</text>
</comment>
<dbReference type="EMBL" id="JACVVK020000246">
    <property type="protein sequence ID" value="KAK7482373.1"/>
    <property type="molecule type" value="Genomic_DNA"/>
</dbReference>
<comment type="subcellular location">
    <subcellularLocation>
        <location evidence="2">Membrane</location>
        <topology evidence="2">Single-pass type I membrane protein</topology>
    </subcellularLocation>
</comment>
<keyword evidence="6" id="KW-0812">Transmembrane</keyword>
<evidence type="ECO:0000259" key="21">
    <source>
        <dbReference type="PROSITE" id="PS50026"/>
    </source>
</evidence>
<dbReference type="InterPro" id="IPR000742">
    <property type="entry name" value="EGF"/>
</dbReference>
<dbReference type="PRINTS" id="PR00011">
    <property type="entry name" value="EGFLAMININ"/>
</dbReference>
<dbReference type="PANTHER" id="PTHR24034:SF89">
    <property type="entry name" value="COMPLEMENT COMPONENT C1Q RECEPTOR"/>
    <property type="match status" value="1"/>
</dbReference>
<keyword evidence="7" id="KW-0732">Signal</keyword>
<dbReference type="InterPro" id="IPR003886">
    <property type="entry name" value="NIDO_dom"/>
</dbReference>
<dbReference type="PROSITE" id="PS00010">
    <property type="entry name" value="ASX_HYDROXYL"/>
    <property type="match status" value="7"/>
</dbReference>
<evidence type="ECO:0000256" key="9">
    <source>
        <dbReference type="ARBA" id="ARBA00022989"/>
    </source>
</evidence>
<keyword evidence="4 18" id="KW-0245">EGF-like domain</keyword>
<keyword evidence="15" id="KW-0676">Redox-active center</keyword>
<dbReference type="Proteomes" id="UP001519460">
    <property type="component" value="Unassembled WGS sequence"/>
</dbReference>
<dbReference type="PROSITE" id="PS01186">
    <property type="entry name" value="EGF_2"/>
    <property type="match status" value="10"/>
</dbReference>
<evidence type="ECO:0000256" key="14">
    <source>
        <dbReference type="ARBA" id="ARBA00023235"/>
    </source>
</evidence>
<evidence type="ECO:0000256" key="16">
    <source>
        <dbReference type="ARBA" id="ARBA00049626"/>
    </source>
</evidence>
<dbReference type="PANTHER" id="PTHR24034">
    <property type="entry name" value="EGF-LIKE DOMAIN-CONTAINING PROTEIN"/>
    <property type="match status" value="1"/>
</dbReference>
<feature type="domain" description="EGF-like" evidence="21">
    <location>
        <begin position="905"/>
        <end position="949"/>
    </location>
</feature>